<dbReference type="Proteomes" id="UP000009026">
    <property type="component" value="Chromosome"/>
</dbReference>
<dbReference type="InterPro" id="IPR056596">
    <property type="entry name" value="FLAD1_M"/>
</dbReference>
<reference evidence="3 4" key="1">
    <citation type="journal article" date="2016" name="PLoS ONE">
        <title>Complete Genome Sequence and Comparative Genomics of a Novel Myxobacterium Myxococcus hansupus.</title>
        <authorList>
            <person name="Sharma G."/>
            <person name="Narwani T."/>
            <person name="Subramanian S."/>
        </authorList>
    </citation>
    <scope>NUCLEOTIDE SEQUENCE [LARGE SCALE GENOMIC DNA]</scope>
    <source>
        <strain evidence="4">mixupus</strain>
    </source>
</reference>
<evidence type="ECO:0000313" key="4">
    <source>
        <dbReference type="Proteomes" id="UP000009026"/>
    </source>
</evidence>
<feature type="domain" description="MoaB/Mog" evidence="2">
    <location>
        <begin position="7"/>
        <end position="168"/>
    </location>
</feature>
<sequence>MERTGAAAVIIGNEVLTAKVQDLNGPHLIKRLREVGIPLVSVETVLDDVDAIVDAVARARRKARYVFTSGGIGPTHDDVTVRAVAMAMGRRVVRLQEMLDLITSRVPEREVTPEGLRLADAPEGAVLLPQSGTWFPVLAVDDVYLLPGVPQLFRMQLETVLARLSGTPVAVSCLYLSLGESDIAAVLDRVALDMPHVAIGSYPEFDPAKDYRVKVTIESALQGPVDDALKRIVTGLPRARWCGGSRALGATSALSHGPARSAVGSMAFSHGVSSTPQGGVSPWLVQRDAFARALNRQDLADDPCGLRRSHHDELLELPSNEELGLGAEEWLRVEQLGATCHPDEHHAGPQQPDPHARFVRGGVVEVAHRRGGDQERAQCARQQRVRRAVFLAPGPEDEGDVTRSPLQEAGRVGSAQPRHHGDVRLGGRAVAAHGAPLHLVVVAPPQRVARRGLHLHHLPHDRGGQGEVPLLPVGFPAVYPEMERGLTAGRQVRGLEEGQLHARRDDFEELRDANRGP</sequence>
<dbReference type="PANTHER" id="PTHR13939:SF0">
    <property type="entry name" value="NMN AMIDOHYDROLASE-LIKE PROTEIN YFAY"/>
    <property type="match status" value="1"/>
</dbReference>
<dbReference type="SUPFAM" id="SSF53218">
    <property type="entry name" value="Molybdenum cofactor biosynthesis proteins"/>
    <property type="match status" value="1"/>
</dbReference>
<name>A0A0H4WUX7_9BACT</name>
<evidence type="ECO:0000313" key="3">
    <source>
        <dbReference type="EMBL" id="AKQ66604.1"/>
    </source>
</evidence>
<dbReference type="Pfam" id="PF24102">
    <property type="entry name" value="FLAD1_M"/>
    <property type="match status" value="1"/>
</dbReference>
<dbReference type="AlphaFoldDB" id="A0A0H4WUX7"/>
<dbReference type="InterPro" id="IPR036425">
    <property type="entry name" value="MoaB/Mog-like_dom_sf"/>
</dbReference>
<dbReference type="PATRIC" id="fig|1297742.4.peg.3548"/>
<dbReference type="eggNOG" id="COG1058">
    <property type="taxonomic scope" value="Bacteria"/>
</dbReference>
<dbReference type="InterPro" id="IPR001453">
    <property type="entry name" value="MoaB/Mog_dom"/>
</dbReference>
<dbReference type="Gene3D" id="3.40.980.10">
    <property type="entry name" value="MoaB/Mog-like domain"/>
    <property type="match status" value="1"/>
</dbReference>
<feature type="region of interest" description="Disordered" evidence="1">
    <location>
        <begin position="394"/>
        <end position="420"/>
    </location>
</feature>
<organism evidence="3 4">
    <name type="scientific">Pseudomyxococcus hansupus</name>
    <dbReference type="NCBI Taxonomy" id="1297742"/>
    <lineage>
        <taxon>Bacteria</taxon>
        <taxon>Pseudomonadati</taxon>
        <taxon>Myxococcota</taxon>
        <taxon>Myxococcia</taxon>
        <taxon>Myxococcales</taxon>
        <taxon>Cystobacterineae</taxon>
        <taxon>Myxococcaceae</taxon>
        <taxon>Pseudomyxococcus</taxon>
    </lineage>
</organism>
<keyword evidence="4" id="KW-1185">Reference proteome</keyword>
<evidence type="ECO:0000256" key="1">
    <source>
        <dbReference type="SAM" id="MobiDB-lite"/>
    </source>
</evidence>
<proteinExistence type="predicted"/>
<evidence type="ECO:0000259" key="2">
    <source>
        <dbReference type="SMART" id="SM00852"/>
    </source>
</evidence>
<dbReference type="SMART" id="SM00852">
    <property type="entry name" value="MoCF_biosynth"/>
    <property type="match status" value="1"/>
</dbReference>
<dbReference type="PANTHER" id="PTHR13939">
    <property type="entry name" value="NICOTINAMIDE-NUCLEOTIDE AMIDOHYDROLASE PNCC"/>
    <property type="match status" value="1"/>
</dbReference>
<dbReference type="STRING" id="1297742.A176_003516"/>
<dbReference type="InterPro" id="IPR050101">
    <property type="entry name" value="CinA"/>
</dbReference>
<protein>
    <submittedName>
        <fullName evidence="3">Molybdopterin binding motif protein</fullName>
    </submittedName>
</protein>
<dbReference type="KEGG" id="mym:A176_003516"/>
<accession>A0A0H4WUX7</accession>
<dbReference type="Pfam" id="PF00994">
    <property type="entry name" value="MoCF_biosynth"/>
    <property type="match status" value="1"/>
</dbReference>
<gene>
    <name evidence="3" type="ORF">A176_003516</name>
</gene>
<dbReference type="EMBL" id="CP012109">
    <property type="protein sequence ID" value="AKQ66604.1"/>
    <property type="molecule type" value="Genomic_DNA"/>
</dbReference>